<dbReference type="EMBL" id="JABVXQ010000003">
    <property type="protein sequence ID" value="KAF6119851.1"/>
    <property type="molecule type" value="Genomic_DNA"/>
</dbReference>
<proteinExistence type="predicted"/>
<keyword evidence="1" id="KW-1133">Transmembrane helix</keyword>
<feature type="transmembrane region" description="Helical" evidence="1">
    <location>
        <begin position="42"/>
        <end position="67"/>
    </location>
</feature>
<sequence>MTWNTSFQPLLACKVSCEKSADSLMGTPLYVTLSFPLAAFKILSLSSIFGNLMMMCLDVFLLGSSCFRTLRASWTSWKSISFTRLNKFSISCCCSPSGTLMIWMLDCLKLSHRFLSLSSAFQILVSSFCSSWMFISSFCFK</sequence>
<gene>
    <name evidence="2" type="ORF">HJG60_010237</name>
</gene>
<evidence type="ECO:0000313" key="3">
    <source>
        <dbReference type="Proteomes" id="UP000664940"/>
    </source>
</evidence>
<reference evidence="2 3" key="1">
    <citation type="journal article" date="2020" name="Nature">
        <title>Six reference-quality genomes reveal evolution of bat adaptations.</title>
        <authorList>
            <person name="Jebb D."/>
            <person name="Huang Z."/>
            <person name="Pippel M."/>
            <person name="Hughes G.M."/>
            <person name="Lavrichenko K."/>
            <person name="Devanna P."/>
            <person name="Winkler S."/>
            <person name="Jermiin L.S."/>
            <person name="Skirmuntt E.C."/>
            <person name="Katzourakis A."/>
            <person name="Burkitt-Gray L."/>
            <person name="Ray D.A."/>
            <person name="Sullivan K.A.M."/>
            <person name="Roscito J.G."/>
            <person name="Kirilenko B.M."/>
            <person name="Davalos L.M."/>
            <person name="Corthals A.P."/>
            <person name="Power M.L."/>
            <person name="Jones G."/>
            <person name="Ransome R.D."/>
            <person name="Dechmann D.K.N."/>
            <person name="Locatelli A.G."/>
            <person name="Puechmaille S.J."/>
            <person name="Fedrigo O."/>
            <person name="Jarvis E.D."/>
            <person name="Hiller M."/>
            <person name="Vernes S.C."/>
            <person name="Myers E.W."/>
            <person name="Teeling E.C."/>
        </authorList>
    </citation>
    <scope>NUCLEOTIDE SEQUENCE [LARGE SCALE GENOMIC DNA]</scope>
    <source>
        <strain evidence="2">Bat1K_MPI-CBG_1</strain>
    </source>
</reference>
<comment type="caution">
    <text evidence="2">The sequence shown here is derived from an EMBL/GenBank/DDBJ whole genome shotgun (WGS) entry which is preliminary data.</text>
</comment>
<feature type="transmembrane region" description="Helical" evidence="1">
    <location>
        <begin position="117"/>
        <end position="140"/>
    </location>
</feature>
<feature type="transmembrane region" description="Helical" evidence="1">
    <location>
        <begin position="88"/>
        <end position="105"/>
    </location>
</feature>
<evidence type="ECO:0000256" key="1">
    <source>
        <dbReference type="SAM" id="Phobius"/>
    </source>
</evidence>
<keyword evidence="1" id="KW-0472">Membrane</keyword>
<dbReference type="AlphaFoldDB" id="A0A834B1G5"/>
<evidence type="ECO:0000313" key="2">
    <source>
        <dbReference type="EMBL" id="KAF6119851.1"/>
    </source>
</evidence>
<keyword evidence="1" id="KW-0812">Transmembrane</keyword>
<protein>
    <submittedName>
        <fullName evidence="2">Uncharacterized protein</fullName>
    </submittedName>
</protein>
<organism evidence="2 3">
    <name type="scientific">Phyllostomus discolor</name>
    <name type="common">pale spear-nosed bat</name>
    <dbReference type="NCBI Taxonomy" id="89673"/>
    <lineage>
        <taxon>Eukaryota</taxon>
        <taxon>Metazoa</taxon>
        <taxon>Chordata</taxon>
        <taxon>Craniata</taxon>
        <taxon>Vertebrata</taxon>
        <taxon>Euteleostomi</taxon>
        <taxon>Mammalia</taxon>
        <taxon>Eutheria</taxon>
        <taxon>Laurasiatheria</taxon>
        <taxon>Chiroptera</taxon>
        <taxon>Yangochiroptera</taxon>
        <taxon>Phyllostomidae</taxon>
        <taxon>Phyllostominae</taxon>
        <taxon>Phyllostomus</taxon>
    </lineage>
</organism>
<accession>A0A834B1G5</accession>
<dbReference type="Proteomes" id="UP000664940">
    <property type="component" value="Unassembled WGS sequence"/>
</dbReference>
<name>A0A834B1G5_9CHIR</name>